<organism evidence="2">
    <name type="scientific">Arabidopsis lyrata subsp. lyrata</name>
    <name type="common">Lyre-leaved rock-cress</name>
    <dbReference type="NCBI Taxonomy" id="81972"/>
    <lineage>
        <taxon>Eukaryota</taxon>
        <taxon>Viridiplantae</taxon>
        <taxon>Streptophyta</taxon>
        <taxon>Embryophyta</taxon>
        <taxon>Tracheophyta</taxon>
        <taxon>Spermatophyta</taxon>
        <taxon>Magnoliopsida</taxon>
        <taxon>eudicotyledons</taxon>
        <taxon>Gunneridae</taxon>
        <taxon>Pentapetalae</taxon>
        <taxon>rosids</taxon>
        <taxon>malvids</taxon>
        <taxon>Brassicales</taxon>
        <taxon>Brassicaceae</taxon>
        <taxon>Camelineae</taxon>
        <taxon>Arabidopsis</taxon>
    </lineage>
</organism>
<name>D7LDX2_ARALL</name>
<dbReference type="Gramene" id="fgenesh1_pm.C_scaffold_4002329">
    <property type="protein sequence ID" value="fgenesh1_pm.C_scaffold_4002329"/>
    <property type="gene ID" value="fgenesh1_pm.C_scaffold_4002329"/>
</dbReference>
<dbReference type="HOGENOM" id="CLU_1779961_0_0_1"/>
<proteinExistence type="predicted"/>
<sequence length="146" mass="16994">MVFAWCGSASKFASFRLWSSPIYLRRREPLESSSQLISAASLGINPYTIEDNGGKTVKLTRDYQGEHIIVVAGMPYDYEDFGFVFPLTVNYTKKISGLRLKNKDYRHSYLCAIFDYSAKFSLYNYMTTDTRKYVLWLKDVKKFLEE</sequence>
<dbReference type="SUPFAM" id="SSF54529">
    <property type="entry name" value="Mitochondrial glycoprotein MAM33-like"/>
    <property type="match status" value="1"/>
</dbReference>
<dbReference type="InterPro" id="IPR036561">
    <property type="entry name" value="MAM33_sf"/>
</dbReference>
<evidence type="ECO:0000313" key="2">
    <source>
        <dbReference type="Proteomes" id="UP000008694"/>
    </source>
</evidence>
<gene>
    <name evidence="1" type="ORF">ARALYDRAFT_322272</name>
</gene>
<protein>
    <submittedName>
        <fullName evidence="1">Uncharacterized protein</fullName>
    </submittedName>
</protein>
<evidence type="ECO:0000313" key="1">
    <source>
        <dbReference type="EMBL" id="EFH56482.1"/>
    </source>
</evidence>
<dbReference type="EMBL" id="GL348716">
    <property type="protein sequence ID" value="EFH56482.1"/>
    <property type="molecule type" value="Genomic_DNA"/>
</dbReference>
<dbReference type="STRING" id="81972.D7LDX2"/>
<dbReference type="Proteomes" id="UP000008694">
    <property type="component" value="Unassembled WGS sequence"/>
</dbReference>
<dbReference type="AlphaFoldDB" id="D7LDX2"/>
<reference evidence="2" key="1">
    <citation type="journal article" date="2011" name="Nat. Genet.">
        <title>The Arabidopsis lyrata genome sequence and the basis of rapid genome size change.</title>
        <authorList>
            <person name="Hu T.T."/>
            <person name="Pattyn P."/>
            <person name="Bakker E.G."/>
            <person name="Cao J."/>
            <person name="Cheng J.-F."/>
            <person name="Clark R.M."/>
            <person name="Fahlgren N."/>
            <person name="Fawcett J.A."/>
            <person name="Grimwood J."/>
            <person name="Gundlach H."/>
            <person name="Haberer G."/>
            <person name="Hollister J.D."/>
            <person name="Ossowski S."/>
            <person name="Ottilar R.P."/>
            <person name="Salamov A.A."/>
            <person name="Schneeberger K."/>
            <person name="Spannagl M."/>
            <person name="Wang X."/>
            <person name="Yang L."/>
            <person name="Nasrallah M.E."/>
            <person name="Bergelson J."/>
            <person name="Carrington J.C."/>
            <person name="Gaut B.S."/>
            <person name="Schmutz J."/>
            <person name="Mayer K.F.X."/>
            <person name="Van de Peer Y."/>
            <person name="Grigoriev I.V."/>
            <person name="Nordborg M."/>
            <person name="Weigel D."/>
            <person name="Guo Y.-L."/>
        </authorList>
    </citation>
    <scope>NUCLEOTIDE SEQUENCE [LARGE SCALE GENOMIC DNA]</scope>
    <source>
        <strain evidence="2">cv. MN47</strain>
    </source>
</reference>
<accession>D7LDX2</accession>
<keyword evidence="2" id="KW-1185">Reference proteome</keyword>